<name>A0A1E4SJK0_9ASCO</name>
<evidence type="ECO:0000259" key="8">
    <source>
        <dbReference type="Pfam" id="PF22799"/>
    </source>
</evidence>
<reference evidence="10" key="1">
    <citation type="submission" date="2016-05" db="EMBL/GenBank/DDBJ databases">
        <title>Comparative genomics of biotechnologically important yeasts.</title>
        <authorList>
            <consortium name="DOE Joint Genome Institute"/>
            <person name="Riley R."/>
            <person name="Haridas S."/>
            <person name="Wolfe K.H."/>
            <person name="Lopes M.R."/>
            <person name="Hittinger C.T."/>
            <person name="Goker M."/>
            <person name="Salamov A."/>
            <person name="Wisecaver J."/>
            <person name="Long T.M."/>
            <person name="Aerts A.L."/>
            <person name="Barry K."/>
            <person name="Choi C."/>
            <person name="Clum A."/>
            <person name="Coughlan A.Y."/>
            <person name="Deshpande S."/>
            <person name="Douglass A.P."/>
            <person name="Hanson S.J."/>
            <person name="Klenk H.-P."/>
            <person name="Labutti K."/>
            <person name="Lapidus A."/>
            <person name="Lindquist E."/>
            <person name="Lipzen A."/>
            <person name="Meier-Kolthoff J.P."/>
            <person name="Ohm R.A."/>
            <person name="Otillar R.P."/>
            <person name="Pangilinan J."/>
            <person name="Peng Y."/>
            <person name="Rokas A."/>
            <person name="Rosa C.A."/>
            <person name="Scheuner C."/>
            <person name="Sibirny A.A."/>
            <person name="Slot J.C."/>
            <person name="Stielow J.B."/>
            <person name="Sun H."/>
            <person name="Kurtzman C.P."/>
            <person name="Blackwell M."/>
            <person name="Grigoriev I.V."/>
            <person name="Jeffries T.W."/>
        </authorList>
    </citation>
    <scope>NUCLEOTIDE SEQUENCE [LARGE SCALE GENOMIC DNA]</scope>
    <source>
        <strain evidence="10">NRRL Y-17324</strain>
    </source>
</reference>
<evidence type="ECO:0000256" key="3">
    <source>
        <dbReference type="ARBA" id="ARBA00022525"/>
    </source>
</evidence>
<evidence type="ECO:0000313" key="10">
    <source>
        <dbReference type="Proteomes" id="UP000094285"/>
    </source>
</evidence>
<gene>
    <name evidence="9" type="ORF">CANTADRAFT_28040</name>
</gene>
<evidence type="ECO:0000256" key="1">
    <source>
        <dbReference type="ARBA" id="ARBA00004191"/>
    </source>
</evidence>
<keyword evidence="5" id="KW-0677">Repeat</keyword>
<dbReference type="GO" id="GO:0031505">
    <property type="term" value="P:fungal-type cell wall organization"/>
    <property type="evidence" value="ECO:0007669"/>
    <property type="project" value="UniProtKB-ARBA"/>
</dbReference>
<evidence type="ECO:0000256" key="7">
    <source>
        <dbReference type="SAM" id="MobiDB-lite"/>
    </source>
</evidence>
<dbReference type="Proteomes" id="UP000094285">
    <property type="component" value="Unassembled WGS sequence"/>
</dbReference>
<dbReference type="STRING" id="984487.A0A1E4SJK0"/>
<dbReference type="GeneID" id="30982365"/>
<protein>
    <recommendedName>
        <fullName evidence="8">Cell wall mannoprotein PIR1-like C-terminal domain-containing protein</fullName>
    </recommendedName>
</protein>
<dbReference type="InterPro" id="IPR054508">
    <property type="entry name" value="PIR1-like_C"/>
</dbReference>
<feature type="domain" description="Cell wall mannoprotein PIR1-like C-terminal" evidence="8">
    <location>
        <begin position="352"/>
        <end position="384"/>
    </location>
</feature>
<dbReference type="OrthoDB" id="5415592at2759"/>
<evidence type="ECO:0000256" key="4">
    <source>
        <dbReference type="ARBA" id="ARBA00022729"/>
    </source>
</evidence>
<evidence type="ECO:0000256" key="6">
    <source>
        <dbReference type="ARBA" id="ARBA00038219"/>
    </source>
</evidence>
<dbReference type="PANTHER" id="PTHR47254">
    <property type="entry name" value="CELL WALL MANNOPROTEIN CIS3-RELATED"/>
    <property type="match status" value="1"/>
</dbReference>
<evidence type="ECO:0000256" key="2">
    <source>
        <dbReference type="ARBA" id="ARBA00022512"/>
    </source>
</evidence>
<comment type="subcellular location">
    <subcellularLocation>
        <location evidence="1">Secreted</location>
        <location evidence="1">Cell wall</location>
    </subcellularLocation>
</comment>
<dbReference type="EMBL" id="KV453911">
    <property type="protein sequence ID" value="ODV79686.1"/>
    <property type="molecule type" value="Genomic_DNA"/>
</dbReference>
<accession>A0A1E4SJK0</accession>
<evidence type="ECO:0000256" key="5">
    <source>
        <dbReference type="ARBA" id="ARBA00022737"/>
    </source>
</evidence>
<keyword evidence="4" id="KW-0732">Signal</keyword>
<keyword evidence="3" id="KW-0964">Secreted</keyword>
<feature type="domain" description="Cell wall mannoprotein PIR1-like C-terminal" evidence="8">
    <location>
        <begin position="285"/>
        <end position="325"/>
    </location>
</feature>
<comment type="similarity">
    <text evidence="6">Belongs to the PIR protein family.</text>
</comment>
<feature type="region of interest" description="Disordered" evidence="7">
    <location>
        <begin position="327"/>
        <end position="347"/>
    </location>
</feature>
<keyword evidence="10" id="KW-1185">Reference proteome</keyword>
<dbReference type="PANTHER" id="PTHR47254:SF1">
    <property type="entry name" value="CELL WALL MANNOPROTEIN CIS3-RELATED"/>
    <property type="match status" value="1"/>
</dbReference>
<evidence type="ECO:0000313" key="9">
    <source>
        <dbReference type="EMBL" id="ODV79686.1"/>
    </source>
</evidence>
<feature type="non-terminal residue" evidence="9">
    <location>
        <position position="394"/>
    </location>
</feature>
<dbReference type="InterPro" id="IPR000420">
    <property type="entry name" value="Yeast_PIR_rpt"/>
</dbReference>
<dbReference type="RefSeq" id="XP_020064808.1">
    <property type="nucleotide sequence ID" value="XM_020208228.2"/>
</dbReference>
<dbReference type="PROSITE" id="PS50256">
    <property type="entry name" value="PIR_REPEAT_2"/>
    <property type="match status" value="9"/>
</dbReference>
<dbReference type="GO" id="GO:0009277">
    <property type="term" value="C:fungal-type cell wall"/>
    <property type="evidence" value="ECO:0007669"/>
    <property type="project" value="TreeGrafter"/>
</dbReference>
<dbReference type="AlphaFoldDB" id="A0A1E4SJK0"/>
<dbReference type="Pfam" id="PF22799">
    <property type="entry name" value="PIR1-like_C"/>
    <property type="match status" value="2"/>
</dbReference>
<dbReference type="InterPro" id="IPR051153">
    <property type="entry name" value="Yeast_CWMannoprotein_PIR"/>
</dbReference>
<organism evidence="9 10">
    <name type="scientific">Suhomyces tanzawaensis NRRL Y-17324</name>
    <dbReference type="NCBI Taxonomy" id="984487"/>
    <lineage>
        <taxon>Eukaryota</taxon>
        <taxon>Fungi</taxon>
        <taxon>Dikarya</taxon>
        <taxon>Ascomycota</taxon>
        <taxon>Saccharomycotina</taxon>
        <taxon>Pichiomycetes</taxon>
        <taxon>Debaryomycetaceae</taxon>
        <taxon>Suhomyces</taxon>
    </lineage>
</organism>
<feature type="non-terminal residue" evidence="9">
    <location>
        <position position="1"/>
    </location>
</feature>
<dbReference type="GO" id="GO:0005199">
    <property type="term" value="F:structural constituent of cell wall"/>
    <property type="evidence" value="ECO:0007669"/>
    <property type="project" value="InterPro"/>
</dbReference>
<sequence>SILAALSSVQAAYVPSEPYTTLTPSAKIPASASALTDFDGSFALSIKTLLTNSAATTAKLTASVVNQIGDGQVQQQTSAKQTASVVNQIGDGQVQQQTAAKQTASVVNQIGDGQIQQQTAAKQTASVVNQIGDGQIQQQTAAKQTASVVNQIGDGQVQQQTTAKLTASVVNQITDGQVQQQTAAKPTTPTTLSVVNQITDGQVQQQTTSKTTASVANQITDGQVQQQTTSKQTASAISQISDGQVQNGQSQATAAAQTAAGGDSDSTVLETCVDADALTVTLKNGVLHDSKGRVGAIVANRQFQFDGPPPQAGSIYAAGWSLVPSSYKEDSTTKQQADDASKPKRADSEGLKLALGKQTTFYKCLSGDFYNLYDESIGSQCSEIEIEILKAVQC</sequence>
<keyword evidence="2" id="KW-0134">Cell wall</keyword>
<proteinExistence type="inferred from homology"/>